<gene>
    <name evidence="2" type="ORF">ACFORG_14455</name>
</gene>
<dbReference type="Gene3D" id="1.20.120.450">
    <property type="entry name" value="dinb family like domain"/>
    <property type="match status" value="1"/>
</dbReference>
<evidence type="ECO:0000313" key="2">
    <source>
        <dbReference type="EMBL" id="MFC3614969.1"/>
    </source>
</evidence>
<name>A0ABV7THE1_9RHOB</name>
<dbReference type="InterPro" id="IPR034660">
    <property type="entry name" value="DinB/YfiT-like"/>
</dbReference>
<proteinExistence type="predicted"/>
<accession>A0ABV7THE1</accession>
<evidence type="ECO:0000313" key="3">
    <source>
        <dbReference type="Proteomes" id="UP001595629"/>
    </source>
</evidence>
<dbReference type="InterPro" id="IPR024775">
    <property type="entry name" value="DinB-like"/>
</dbReference>
<feature type="domain" description="DinB-like" evidence="1">
    <location>
        <begin position="8"/>
        <end position="130"/>
    </location>
</feature>
<dbReference type="Pfam" id="PF12867">
    <property type="entry name" value="DinB_2"/>
    <property type="match status" value="1"/>
</dbReference>
<sequence>MTGLQAEWDHMRGLTVDLLANCSPDDLQFSLHPQSGPLWKQFRHMGRVHAEYLAGLETGKMAFGTGAGRYTGGVTARELAGYLADLNAWHCRVMAQPDPPQLINWFGERVSRDLHMVRLIAHEALHHGQLMLFWRALGHSFPTSWESWGVA</sequence>
<dbReference type="SUPFAM" id="SSF109854">
    <property type="entry name" value="DinB/YfiT-like putative metalloenzymes"/>
    <property type="match status" value="1"/>
</dbReference>
<dbReference type="EMBL" id="JBHRXI010000016">
    <property type="protein sequence ID" value="MFC3614969.1"/>
    <property type="molecule type" value="Genomic_DNA"/>
</dbReference>
<organism evidence="2 3">
    <name type="scientific">Lutimaribacter marinistellae</name>
    <dbReference type="NCBI Taxonomy" id="1820329"/>
    <lineage>
        <taxon>Bacteria</taxon>
        <taxon>Pseudomonadati</taxon>
        <taxon>Pseudomonadota</taxon>
        <taxon>Alphaproteobacteria</taxon>
        <taxon>Rhodobacterales</taxon>
        <taxon>Roseobacteraceae</taxon>
        <taxon>Lutimaribacter</taxon>
    </lineage>
</organism>
<evidence type="ECO:0000259" key="1">
    <source>
        <dbReference type="Pfam" id="PF12867"/>
    </source>
</evidence>
<protein>
    <submittedName>
        <fullName evidence="2">DinB family protein</fullName>
    </submittedName>
</protein>
<keyword evidence="3" id="KW-1185">Reference proteome</keyword>
<dbReference type="RefSeq" id="WP_386736246.1">
    <property type="nucleotide sequence ID" value="NZ_JBHRXI010000016.1"/>
</dbReference>
<dbReference type="Proteomes" id="UP001595629">
    <property type="component" value="Unassembled WGS sequence"/>
</dbReference>
<reference evidence="3" key="1">
    <citation type="journal article" date="2019" name="Int. J. Syst. Evol. Microbiol.">
        <title>The Global Catalogue of Microorganisms (GCM) 10K type strain sequencing project: providing services to taxonomists for standard genome sequencing and annotation.</title>
        <authorList>
            <consortium name="The Broad Institute Genomics Platform"/>
            <consortium name="The Broad Institute Genome Sequencing Center for Infectious Disease"/>
            <person name="Wu L."/>
            <person name="Ma J."/>
        </authorList>
    </citation>
    <scope>NUCLEOTIDE SEQUENCE [LARGE SCALE GENOMIC DNA]</scope>
    <source>
        <strain evidence="3">KCTC 42911</strain>
    </source>
</reference>
<comment type="caution">
    <text evidence="2">The sequence shown here is derived from an EMBL/GenBank/DDBJ whole genome shotgun (WGS) entry which is preliminary data.</text>
</comment>